<dbReference type="EMBL" id="LAVV01006681">
    <property type="protein sequence ID" value="KNZ58803.1"/>
    <property type="molecule type" value="Genomic_DNA"/>
</dbReference>
<gene>
    <name evidence="1" type="ORF">VP01_185g5</name>
</gene>
<reference evidence="1 2" key="1">
    <citation type="submission" date="2015-08" db="EMBL/GenBank/DDBJ databases">
        <title>Next Generation Sequencing and Analysis of the Genome of Puccinia sorghi L Schw, the Causal Agent of Maize Common Rust.</title>
        <authorList>
            <person name="Rochi L."/>
            <person name="Burguener G."/>
            <person name="Darino M."/>
            <person name="Turjanski A."/>
            <person name="Kreff E."/>
            <person name="Dieguez M.J."/>
            <person name="Sacco F."/>
        </authorList>
    </citation>
    <scope>NUCLEOTIDE SEQUENCE [LARGE SCALE GENOMIC DNA]</scope>
    <source>
        <strain evidence="1 2">RO10H11247</strain>
    </source>
</reference>
<dbReference type="VEuPathDB" id="FungiDB:VP01_185g5"/>
<proteinExistence type="predicted"/>
<accession>A0A0L6VDI3</accession>
<dbReference type="AlphaFoldDB" id="A0A0L6VDI3"/>
<evidence type="ECO:0000313" key="2">
    <source>
        <dbReference type="Proteomes" id="UP000037035"/>
    </source>
</evidence>
<keyword evidence="2" id="KW-1185">Reference proteome</keyword>
<organism evidence="1 2">
    <name type="scientific">Puccinia sorghi</name>
    <dbReference type="NCBI Taxonomy" id="27349"/>
    <lineage>
        <taxon>Eukaryota</taxon>
        <taxon>Fungi</taxon>
        <taxon>Dikarya</taxon>
        <taxon>Basidiomycota</taxon>
        <taxon>Pucciniomycotina</taxon>
        <taxon>Pucciniomycetes</taxon>
        <taxon>Pucciniales</taxon>
        <taxon>Pucciniaceae</taxon>
        <taxon>Puccinia</taxon>
    </lineage>
</organism>
<comment type="caution">
    <text evidence="1">The sequence shown here is derived from an EMBL/GenBank/DDBJ whole genome shotgun (WGS) entry which is preliminary data.</text>
</comment>
<name>A0A0L6VDI3_9BASI</name>
<evidence type="ECO:0000313" key="1">
    <source>
        <dbReference type="EMBL" id="KNZ58803.1"/>
    </source>
</evidence>
<sequence length="423" mass="49496">MLSFLPSSSPSSHTSSTLFSSQTFLFPVPVPVPHTCPSSPGPVPVQYLFLFLSPVLLCSCSLSRPPLILEWGISSCVYLSLLLIFTQEKSAPLSNNTPAEILTPPLKSSGSSMIFCCKFKTPPRHPYINWNSVLVFKYSKIHQGTQIQKIYISPIDLCFSTFPIKTKALMKLMKIKIRLMYTKLWEDSKYKLERRRNQTIPPIERRRKFSRSRLRKMKIQPNTLFYLFFIKQYEDREKNSKKNLFNFLFNDKPWVFFGLVNYKRKNGLDGDGELFQEVGLEECIPFISVFPTKKKKKNTELLQQTFSRCLIHNWRWYFLEETNWGCLIGQLSYGGPIYHDLSLTSSGQLRHSSIYQKGSMNSMFFLQFQNQEDLGLNRPTPSFQRWHNHVVHIFEQAFLLIQGEKTFQNWKRLSRVNFLGWKN</sequence>
<protein>
    <submittedName>
        <fullName evidence="1">Uncharacterized protein</fullName>
    </submittedName>
</protein>
<dbReference type="Proteomes" id="UP000037035">
    <property type="component" value="Unassembled WGS sequence"/>
</dbReference>